<dbReference type="Proteomes" id="UP000318065">
    <property type="component" value="Chromosome"/>
</dbReference>
<keyword evidence="5" id="KW-1185">Reference proteome</keyword>
<dbReference type="PROSITE" id="PS51318">
    <property type="entry name" value="TAT"/>
    <property type="match status" value="1"/>
</dbReference>
<dbReference type="InterPro" id="IPR052900">
    <property type="entry name" value="Phospholipid_Metab_Enz"/>
</dbReference>
<gene>
    <name evidence="4" type="primary">phoD</name>
    <name evidence="4" type="ORF">RxyAA322_21920</name>
</gene>
<dbReference type="PANTHER" id="PTHR43606:SF2">
    <property type="entry name" value="ALKALINE PHOSPHATASE FAMILY PROTEIN (AFU_ORTHOLOGUE AFUA_5G03860)"/>
    <property type="match status" value="1"/>
</dbReference>
<evidence type="ECO:0000259" key="3">
    <source>
        <dbReference type="Pfam" id="PF16655"/>
    </source>
</evidence>
<proteinExistence type="predicted"/>
<reference evidence="4" key="1">
    <citation type="journal article" date="2019" name="Microbiol. Resour. Announc.">
        <title>Complete Genome Sequence of Rubrobacter xylanophilus Strain AA3-22, Isolated from Arima Onsen in Japan.</title>
        <authorList>
            <person name="Tomariguchi N."/>
            <person name="Miyazaki K."/>
        </authorList>
    </citation>
    <scope>NUCLEOTIDE SEQUENCE [LARGE SCALE GENOMIC DNA]</scope>
    <source>
        <strain evidence="4">AA3-22</strain>
    </source>
</reference>
<sequence>MEMDGIRLGRGGIDRRTFVRASGAGAAALVFGVGPFVEKAVARPAFRDYPFRLGVASGDPSPDGFVIWTRLAPEPLAGDGRGGMPPDRKVLVRWEVSEEEGFGRGVVRRGRVEARPELGHSVHVEVGGLRAGRWYWYRFEAGGEVSPVGRARTLPSFGRDAGRMSFAFASCQQYEHGYYNAYRRMAEEDLDLVLHLGDYIYEYGPNEYRAPGGNVRLHDGPETVTLAAYRNRHALYRSDRDLQAAHAAFPWLVTWDDHEVENNYAGEIPEQGQSPEAFLRRRAAAYQAYYEHMPLRRSSVPRGPDMRLYRRLTWGNLVEFNLLDTRQYRDDQAYGDGIKPPGEESRSPDRTMTGREQERWLFDGLAGSYARWNVLAQQVFFSRRDFDTTGGVTYSMDAWDGYEAQRDRIVDFMARSGVHNPVVITGDVHNNWVSEILRDFDDPGSEVVGVEFVGTSISSGGDGADTSAEQQAILAGNPHIKFFNGQRGYVRCTVTPERWRTDYRIVPYVSQPGARVYTRASFVVEAGRPGLRQAAANAVPSRDPAFIEPDRARIREQRLAGR</sequence>
<dbReference type="Pfam" id="PF09423">
    <property type="entry name" value="PhoD"/>
    <property type="match status" value="1"/>
</dbReference>
<dbReference type="CDD" id="cd07389">
    <property type="entry name" value="MPP_PhoD"/>
    <property type="match status" value="1"/>
</dbReference>
<evidence type="ECO:0000256" key="1">
    <source>
        <dbReference type="SAM" id="MobiDB-lite"/>
    </source>
</evidence>
<dbReference type="InterPro" id="IPR018946">
    <property type="entry name" value="PhoD-like_MPP"/>
</dbReference>
<dbReference type="EMBL" id="AP019791">
    <property type="protein sequence ID" value="BBL80338.1"/>
    <property type="molecule type" value="Genomic_DNA"/>
</dbReference>
<dbReference type="Pfam" id="PF16655">
    <property type="entry name" value="PhoD_N"/>
    <property type="match status" value="1"/>
</dbReference>
<feature type="region of interest" description="Disordered" evidence="1">
    <location>
        <begin position="331"/>
        <end position="353"/>
    </location>
</feature>
<dbReference type="InterPro" id="IPR019546">
    <property type="entry name" value="TAT_signal_bac_arc"/>
</dbReference>
<accession>A0A510HKD1</accession>
<feature type="domain" description="PhoD-like phosphatase metallophosphatase" evidence="2">
    <location>
        <begin position="166"/>
        <end position="503"/>
    </location>
</feature>
<dbReference type="InterPro" id="IPR006311">
    <property type="entry name" value="TAT_signal"/>
</dbReference>
<dbReference type="InterPro" id="IPR038607">
    <property type="entry name" value="PhoD-like_sf"/>
</dbReference>
<dbReference type="PANTHER" id="PTHR43606">
    <property type="entry name" value="PHOSPHATASE, PUTATIVE (AFU_ORTHOLOGUE AFUA_6G08710)-RELATED"/>
    <property type="match status" value="1"/>
</dbReference>
<dbReference type="AlphaFoldDB" id="A0A510HKD1"/>
<dbReference type="Gene3D" id="3.60.21.70">
    <property type="entry name" value="PhoD-like phosphatase"/>
    <property type="match status" value="1"/>
</dbReference>
<protein>
    <submittedName>
        <fullName evidence="4">Alkaline phosphatase D</fullName>
    </submittedName>
</protein>
<dbReference type="SUPFAM" id="SSF56300">
    <property type="entry name" value="Metallo-dependent phosphatases"/>
    <property type="match status" value="1"/>
</dbReference>
<dbReference type="InterPro" id="IPR029052">
    <property type="entry name" value="Metallo-depent_PP-like"/>
</dbReference>
<organism evidence="4 5">
    <name type="scientific">Rubrobacter xylanophilus</name>
    <dbReference type="NCBI Taxonomy" id="49319"/>
    <lineage>
        <taxon>Bacteria</taxon>
        <taxon>Bacillati</taxon>
        <taxon>Actinomycetota</taxon>
        <taxon>Rubrobacteria</taxon>
        <taxon>Rubrobacterales</taxon>
        <taxon>Rubrobacteraceae</taxon>
        <taxon>Rubrobacter</taxon>
    </lineage>
</organism>
<feature type="domain" description="Phospholipase D N-terminal" evidence="3">
    <location>
        <begin position="53"/>
        <end position="153"/>
    </location>
</feature>
<name>A0A510HKD1_9ACTN</name>
<feature type="compositionally biased region" description="Basic and acidic residues" evidence="1">
    <location>
        <begin position="341"/>
        <end position="353"/>
    </location>
</feature>
<dbReference type="OrthoDB" id="327733at2"/>
<dbReference type="InterPro" id="IPR032093">
    <property type="entry name" value="PhoD_N"/>
</dbReference>
<evidence type="ECO:0000259" key="2">
    <source>
        <dbReference type="Pfam" id="PF09423"/>
    </source>
</evidence>
<dbReference type="Gene3D" id="2.60.40.380">
    <property type="entry name" value="Purple acid phosphatase-like, N-terminal"/>
    <property type="match status" value="1"/>
</dbReference>
<evidence type="ECO:0000313" key="5">
    <source>
        <dbReference type="Proteomes" id="UP000318065"/>
    </source>
</evidence>
<evidence type="ECO:0000313" key="4">
    <source>
        <dbReference type="EMBL" id="BBL80338.1"/>
    </source>
</evidence>
<dbReference type="NCBIfam" id="TIGR01409">
    <property type="entry name" value="TAT_signal_seq"/>
    <property type="match status" value="1"/>
</dbReference>
<dbReference type="RefSeq" id="WP_143528356.1">
    <property type="nucleotide sequence ID" value="NZ_AP019791.1"/>
</dbReference>